<dbReference type="Proteomes" id="UP000667802">
    <property type="component" value="Unassembled WGS sequence"/>
</dbReference>
<sequence>MRGLGGKSFKRFRQDWHGTLSDYVSAITWSPTGQFFAASSVAGEVVLCYSPSGNLVTLHEPTDKSVDCLAFSHDGQFLASSGQDGKVNIWRADQLITTLENAPAWVDKLAWNPTNYLLAFSIGRSVQVWDVINTKSAIVLNFDTSSVLSIDWRDDGQHLAIGGFQELKIWNSQNWNLEPDIIKIPSASLALAWSPDGKYLASGNMDRTITVFEWKSPDPWVMHGFPGKIRHLCWSTAKTKLGVCLLACASEQSIFVWEKHSDESVGWKDRVLTSHIDIVEAIAFRANSFLLGSAGSDGSLCLWQSSKQLSQVLQGAPNGFSQLAWHPQGNQIAAGGQHGELLVWSQGTAGEGFSRL</sequence>
<dbReference type="SMART" id="SM00320">
    <property type="entry name" value="WD40"/>
    <property type="match status" value="8"/>
</dbReference>
<dbReference type="PROSITE" id="PS50294">
    <property type="entry name" value="WD_REPEATS_REGION"/>
    <property type="match status" value="2"/>
</dbReference>
<keyword evidence="5" id="KW-1185">Reference proteome</keyword>
<dbReference type="PANTHER" id="PTHR19848">
    <property type="entry name" value="WD40 REPEAT PROTEIN"/>
    <property type="match status" value="1"/>
</dbReference>
<feature type="repeat" description="WD" evidence="3">
    <location>
        <begin position="59"/>
        <end position="90"/>
    </location>
</feature>
<evidence type="ECO:0000313" key="5">
    <source>
        <dbReference type="Proteomes" id="UP000667802"/>
    </source>
</evidence>
<dbReference type="RefSeq" id="WP_208338292.1">
    <property type="nucleotide sequence ID" value="NZ_CAWQFN010000041.1"/>
</dbReference>
<accession>A0AAP5I2R3</accession>
<dbReference type="Gene3D" id="2.130.10.10">
    <property type="entry name" value="YVTN repeat-like/Quinoprotein amine dehydrogenase"/>
    <property type="match status" value="2"/>
</dbReference>
<dbReference type="SUPFAM" id="SSF50978">
    <property type="entry name" value="WD40 repeat-like"/>
    <property type="match status" value="1"/>
</dbReference>
<dbReference type="Pfam" id="PF00400">
    <property type="entry name" value="WD40"/>
    <property type="match status" value="5"/>
</dbReference>
<dbReference type="InterPro" id="IPR036322">
    <property type="entry name" value="WD40_repeat_dom_sf"/>
</dbReference>
<dbReference type="InterPro" id="IPR015943">
    <property type="entry name" value="WD40/YVTN_repeat-like_dom_sf"/>
</dbReference>
<name>A0AAP5I2R3_9CYAN</name>
<evidence type="ECO:0000256" key="1">
    <source>
        <dbReference type="ARBA" id="ARBA00022574"/>
    </source>
</evidence>
<keyword evidence="2" id="KW-0677">Repeat</keyword>
<evidence type="ECO:0000256" key="2">
    <source>
        <dbReference type="ARBA" id="ARBA00022737"/>
    </source>
</evidence>
<keyword evidence="1 3" id="KW-0853">WD repeat</keyword>
<evidence type="ECO:0000313" key="4">
    <source>
        <dbReference type="EMBL" id="MDR9893714.1"/>
    </source>
</evidence>
<organism evidence="4 5">
    <name type="scientific">Aetokthonos hydrillicola Thurmond2011</name>
    <dbReference type="NCBI Taxonomy" id="2712845"/>
    <lineage>
        <taxon>Bacteria</taxon>
        <taxon>Bacillati</taxon>
        <taxon>Cyanobacteriota</taxon>
        <taxon>Cyanophyceae</taxon>
        <taxon>Nostocales</taxon>
        <taxon>Hapalosiphonaceae</taxon>
        <taxon>Aetokthonos</taxon>
    </lineage>
</organism>
<dbReference type="PROSITE" id="PS50082">
    <property type="entry name" value="WD_REPEATS_2"/>
    <property type="match status" value="3"/>
</dbReference>
<dbReference type="EMBL" id="JAALHA020000001">
    <property type="protein sequence ID" value="MDR9893714.1"/>
    <property type="molecule type" value="Genomic_DNA"/>
</dbReference>
<dbReference type="AlphaFoldDB" id="A0AAP5I2R3"/>
<evidence type="ECO:0000256" key="3">
    <source>
        <dbReference type="PROSITE-ProRule" id="PRU00221"/>
    </source>
</evidence>
<comment type="caution">
    <text evidence="4">The sequence shown here is derived from an EMBL/GenBank/DDBJ whole genome shotgun (WGS) entry which is preliminary data.</text>
</comment>
<feature type="repeat" description="WD" evidence="3">
    <location>
        <begin position="272"/>
        <end position="304"/>
    </location>
</feature>
<gene>
    <name evidence="4" type="ORF">G7B40_003860</name>
</gene>
<protein>
    <submittedName>
        <fullName evidence="4">DUF1513 domain-containing protein</fullName>
    </submittedName>
</protein>
<feature type="repeat" description="WD" evidence="3">
    <location>
        <begin position="313"/>
        <end position="345"/>
    </location>
</feature>
<dbReference type="PANTHER" id="PTHR19848:SF8">
    <property type="entry name" value="F-BOX AND WD REPEAT DOMAIN CONTAINING 7"/>
    <property type="match status" value="1"/>
</dbReference>
<dbReference type="InterPro" id="IPR001680">
    <property type="entry name" value="WD40_rpt"/>
</dbReference>
<proteinExistence type="predicted"/>
<reference evidence="5" key="1">
    <citation type="journal article" date="2021" name="Science">
        <title>Hunting the eagle killer: A cyanobacterial neurotoxin causes vacuolar myelinopathy.</title>
        <authorList>
            <person name="Breinlinger S."/>
            <person name="Phillips T.J."/>
            <person name="Haram B.N."/>
            <person name="Mares J."/>
            <person name="Martinez Yerena J.A."/>
            <person name="Hrouzek P."/>
            <person name="Sobotka R."/>
            <person name="Henderson W.M."/>
            <person name="Schmieder P."/>
            <person name="Williams S.M."/>
            <person name="Lauderdale J.D."/>
            <person name="Wilde H.D."/>
            <person name="Gerrin W."/>
            <person name="Kust A."/>
            <person name="Washington J.W."/>
            <person name="Wagner C."/>
            <person name="Geier B."/>
            <person name="Liebeke M."/>
            <person name="Enke H."/>
            <person name="Niedermeyer T.H.J."/>
            <person name="Wilde S.B."/>
        </authorList>
    </citation>
    <scope>NUCLEOTIDE SEQUENCE [LARGE SCALE GENOMIC DNA]</scope>
    <source>
        <strain evidence="5">Thurmond2011</strain>
    </source>
</reference>